<evidence type="ECO:0000256" key="1">
    <source>
        <dbReference type="SAM" id="MobiDB-lite"/>
    </source>
</evidence>
<feature type="region of interest" description="Disordered" evidence="1">
    <location>
        <begin position="181"/>
        <end position="216"/>
    </location>
</feature>
<keyword evidence="4" id="KW-1185">Reference proteome</keyword>
<dbReference type="RefSeq" id="XP_056035524.1">
    <property type="nucleotide sequence ID" value="XM_056180136.1"/>
</dbReference>
<feature type="transmembrane region" description="Helical" evidence="2">
    <location>
        <begin position="21"/>
        <end position="40"/>
    </location>
</feature>
<evidence type="ECO:0000313" key="4">
    <source>
        <dbReference type="Proteomes" id="UP001212411"/>
    </source>
</evidence>
<dbReference type="Pfam" id="PF08229">
    <property type="entry name" value="SHR3_chaperone"/>
    <property type="match status" value="1"/>
</dbReference>
<feature type="transmembrane region" description="Helical" evidence="2">
    <location>
        <begin position="100"/>
        <end position="124"/>
    </location>
</feature>
<dbReference type="PANTHER" id="PTHR28228">
    <property type="entry name" value="SECRETORY COMPONENT PROTEIN SHR3"/>
    <property type="match status" value="1"/>
</dbReference>
<organism evidence="3 4">
    <name type="scientific">Schizosaccharomyces osmophilus</name>
    <dbReference type="NCBI Taxonomy" id="2545709"/>
    <lineage>
        <taxon>Eukaryota</taxon>
        <taxon>Fungi</taxon>
        <taxon>Dikarya</taxon>
        <taxon>Ascomycota</taxon>
        <taxon>Taphrinomycotina</taxon>
        <taxon>Schizosaccharomycetes</taxon>
        <taxon>Schizosaccharomycetales</taxon>
        <taxon>Schizosaccharomycetaceae</taxon>
        <taxon>Schizosaccharomyces</taxon>
    </lineage>
</organism>
<feature type="transmembrane region" description="Helical" evidence="2">
    <location>
        <begin position="144"/>
        <end position="171"/>
    </location>
</feature>
<dbReference type="SMART" id="SM00786">
    <property type="entry name" value="SHR3_chaperone"/>
    <property type="match status" value="1"/>
</dbReference>
<gene>
    <name evidence="3" type="primary">psh3</name>
    <name evidence="3" type="ORF">SOMG_01343</name>
</gene>
<evidence type="ECO:0000256" key="2">
    <source>
        <dbReference type="SAM" id="Phobius"/>
    </source>
</evidence>
<protein>
    <submittedName>
        <fullName evidence="3">ER packaging chaperone for amino acid permeases Psh3</fullName>
    </submittedName>
</protein>
<reference evidence="3 4" key="1">
    <citation type="journal article" date="2023" name="G3 (Bethesda)">
        <title>A high-quality reference genome for the fission yeast Schizosaccharomyces osmophilus.</title>
        <authorList>
            <person name="Jia G.S."/>
            <person name="Zhang W.C."/>
            <person name="Liang Y."/>
            <person name="Liu X.H."/>
            <person name="Rhind N."/>
            <person name="Pidoux A."/>
            <person name="Brysch-Herzberg M."/>
            <person name="Du L.L."/>
        </authorList>
    </citation>
    <scope>NUCLEOTIDE SEQUENCE [LARGE SCALE GENOMIC DNA]</scope>
    <source>
        <strain evidence="3 4">CBS 15793</strain>
    </source>
</reference>
<evidence type="ECO:0000313" key="3">
    <source>
        <dbReference type="EMBL" id="WBW71281.1"/>
    </source>
</evidence>
<dbReference type="GeneID" id="80874825"/>
<dbReference type="GO" id="GO:0005789">
    <property type="term" value="C:endoplasmic reticulum membrane"/>
    <property type="evidence" value="ECO:0007669"/>
    <property type="project" value="TreeGrafter"/>
</dbReference>
<dbReference type="AlphaFoldDB" id="A0AAF0AT43"/>
<dbReference type="EMBL" id="CP115611">
    <property type="protein sequence ID" value="WBW71281.1"/>
    <property type="molecule type" value="Genomic_DNA"/>
</dbReference>
<dbReference type="InterPro" id="IPR013248">
    <property type="entry name" value="Psh3/Shr3"/>
</dbReference>
<dbReference type="GO" id="GO:0006888">
    <property type="term" value="P:endoplasmic reticulum to Golgi vesicle-mediated transport"/>
    <property type="evidence" value="ECO:0007669"/>
    <property type="project" value="TreeGrafter"/>
</dbReference>
<keyword evidence="2" id="KW-0812">Transmembrane</keyword>
<name>A0AAF0AT43_9SCHI</name>
<keyword evidence="2" id="KW-0472">Membrane</keyword>
<dbReference type="Proteomes" id="UP001212411">
    <property type="component" value="Chromosome 1"/>
</dbReference>
<keyword evidence="2" id="KW-1133">Transmembrane helix</keyword>
<feature type="transmembrane region" description="Helical" evidence="2">
    <location>
        <begin position="70"/>
        <end position="88"/>
    </location>
</feature>
<dbReference type="KEGG" id="som:SOMG_01343"/>
<sequence>MKKPAFLRFVTVEGLKNLSRLGVLMSTSFCLALLFVSSIVDYNTLWNPGPESAFTAAETYYTLLANASAYHRYFFYFVVSSGMIFHIIQANKVTGDDRLYYYSSTFLYITASVIFIVNVSPAIITAKLRRYIQFDRNMHFMVLGASQVLIGFLLVGVLLLQLGHLFALYVTDIFQREDTEKQSNEAAEQEISATDKEYTSKVTSKYSSQVQNKKEN</sequence>
<feature type="compositionally biased region" description="Polar residues" evidence="1">
    <location>
        <begin position="200"/>
        <end position="216"/>
    </location>
</feature>
<proteinExistence type="predicted"/>
<dbReference type="GO" id="GO:0051082">
    <property type="term" value="F:unfolded protein binding"/>
    <property type="evidence" value="ECO:0007669"/>
    <property type="project" value="TreeGrafter"/>
</dbReference>
<dbReference type="PANTHER" id="PTHR28228:SF1">
    <property type="entry name" value="SECRETORY COMPONENT PROTEIN SHR3"/>
    <property type="match status" value="1"/>
</dbReference>
<accession>A0AAF0AT43</accession>